<evidence type="ECO:0000256" key="7">
    <source>
        <dbReference type="ARBA" id="ARBA00025795"/>
    </source>
</evidence>
<evidence type="ECO:0000256" key="2">
    <source>
        <dbReference type="ARBA" id="ARBA00022559"/>
    </source>
</evidence>
<dbReference type="PROSITE" id="PS51405">
    <property type="entry name" value="HEME_HALOPEROXIDASE"/>
    <property type="match status" value="1"/>
</dbReference>
<dbReference type="InterPro" id="IPR036851">
    <property type="entry name" value="Chloroperoxidase-like_sf"/>
</dbReference>
<keyword evidence="12" id="KW-1185">Reference proteome</keyword>
<dbReference type="AlphaFoldDB" id="A0A9P0A6N8"/>
<keyword evidence="5" id="KW-0560">Oxidoreductase</keyword>
<feature type="transmembrane region" description="Helical" evidence="9">
    <location>
        <begin position="815"/>
        <end position="834"/>
    </location>
</feature>
<protein>
    <recommendedName>
        <fullName evidence="10">Heme haloperoxidase family profile domain-containing protein</fullName>
    </recommendedName>
</protein>
<evidence type="ECO:0000256" key="9">
    <source>
        <dbReference type="SAM" id="Phobius"/>
    </source>
</evidence>
<dbReference type="PANTHER" id="PTHR33577:SF1">
    <property type="entry name" value="HEME HALOPEROXIDASE FAMILY PROFILE DOMAIN-CONTAINING PROTEIN"/>
    <property type="match status" value="1"/>
</dbReference>
<feature type="region of interest" description="Disordered" evidence="8">
    <location>
        <begin position="345"/>
        <end position="418"/>
    </location>
</feature>
<reference evidence="11" key="1">
    <citation type="submission" date="2021-12" db="EMBL/GenBank/DDBJ databases">
        <authorList>
            <person name="King R."/>
        </authorList>
    </citation>
    <scope>NUCLEOTIDE SEQUENCE</scope>
</reference>
<dbReference type="GO" id="GO:0004601">
    <property type="term" value="F:peroxidase activity"/>
    <property type="evidence" value="ECO:0007669"/>
    <property type="project" value="UniProtKB-KW"/>
</dbReference>
<dbReference type="InterPro" id="IPR000028">
    <property type="entry name" value="Chloroperoxidase"/>
</dbReference>
<proteinExistence type="inferred from homology"/>
<evidence type="ECO:0000256" key="3">
    <source>
        <dbReference type="ARBA" id="ARBA00022617"/>
    </source>
</evidence>
<feature type="compositionally biased region" description="Polar residues" evidence="8">
    <location>
        <begin position="387"/>
        <end position="398"/>
    </location>
</feature>
<keyword evidence="9" id="KW-0812">Transmembrane</keyword>
<keyword evidence="6" id="KW-0408">Iron</keyword>
<comment type="similarity">
    <text evidence="7">Belongs to the chloroperoxidase family.</text>
</comment>
<gene>
    <name evidence="11" type="ORF">BEMITA_LOCUS4459</name>
</gene>
<feature type="domain" description="Heme haloperoxidase family profile" evidence="10">
    <location>
        <begin position="508"/>
        <end position="747"/>
    </location>
</feature>
<evidence type="ECO:0000313" key="12">
    <source>
        <dbReference type="Proteomes" id="UP001152759"/>
    </source>
</evidence>
<feature type="transmembrane region" description="Helical" evidence="9">
    <location>
        <begin position="665"/>
        <end position="684"/>
    </location>
</feature>
<accession>A0A9P0A6N8</accession>
<dbReference type="SUPFAM" id="SSF47571">
    <property type="entry name" value="Cloroperoxidase"/>
    <property type="match status" value="1"/>
</dbReference>
<dbReference type="Pfam" id="PF01328">
    <property type="entry name" value="Peroxidase_2"/>
    <property type="match status" value="1"/>
</dbReference>
<name>A0A9P0A6N8_BEMTA</name>
<dbReference type="Gene3D" id="1.10.489.10">
    <property type="entry name" value="Chloroperoxidase-like"/>
    <property type="match status" value="1"/>
</dbReference>
<sequence>MPGRLFPPAAGHTNTFRPSGGSFDQRYKVRGLVSTDVCIPVFSLATQSRRDCLTHFFAKTDTVEPSFSPQPMPGRLFPPATGHSNTFRPSGGSSNQRYGVRGLVSRDVCFPVYSLATQSRRDCFTRFFAKRDTVEPSFGPQPMPGRLLPPATGHTNTFRPSGGNFHQRYGVTGLVSIDVCFPVFSLATQSRRDCLTRFFATRDTVEPSFGPQPMPGRLFPPATGHRNTVRPSGGSFHQRCKSLCLSKGPEECPFKAQIGQQNFPLPDLLANFKVEAQNIHLQPGEYYPFSETQANPDSGAQKINLGVPQGCPFKAPEGQKNPPLPEGVTNSNVEAQHIPLELGENYPLPDAEINPSSGAQKIDSAVPHGCPFQAQKDQENTPRSEVRASSSVKAQNAHPSLGENHPPPAEKEDSNSGAHKIEPEVLQECPFKAQIDHQNLPFPEVGTSPKMGAQNIQLNLGENHPSSNLAETSNPGAQKIVVTGKQGPPFFNLGTSTNAEPLKIDVTGEHKFTPPGPEDQRGPCPGLNALANHNYLPHNGVATIPEFVEATNTVFGMGRDLGTLLAVYGAVVNGNLYSWSIGGPSKRVTLGSLFSQPQGLSFSHNKFEGDASATRGDLYQYGDASKLQLSQFGDLYAMTNESYDTGVMNAFLTKRLAQSKRENPYFFFAPISGPLVTVGAYQFVYRFMGNKSKEYPEGKLNREVLKSFYAVGGTDKNLTYTPGNERIPDNWYRYPKGQEYTLISFFRDLTNAALRHPEILEIGGNTGKVDSFVGIDISRLTGGTYNVNSLLQGNNLACYAFQVAQETMPDIFKGFFSAMISAVLAVINTVFSAASPSLRCPQLSDYNSTLKLHL</sequence>
<comment type="cofactor">
    <cofactor evidence="1">
        <name>heme b</name>
        <dbReference type="ChEBI" id="CHEBI:60344"/>
    </cofactor>
</comment>
<keyword evidence="2" id="KW-0575">Peroxidase</keyword>
<keyword evidence="3" id="KW-0349">Heme</keyword>
<dbReference type="GO" id="GO:0046872">
    <property type="term" value="F:metal ion binding"/>
    <property type="evidence" value="ECO:0007669"/>
    <property type="project" value="UniProtKB-KW"/>
</dbReference>
<evidence type="ECO:0000259" key="10">
    <source>
        <dbReference type="PROSITE" id="PS51405"/>
    </source>
</evidence>
<evidence type="ECO:0000256" key="4">
    <source>
        <dbReference type="ARBA" id="ARBA00022723"/>
    </source>
</evidence>
<keyword evidence="9" id="KW-1133">Transmembrane helix</keyword>
<evidence type="ECO:0000256" key="5">
    <source>
        <dbReference type="ARBA" id="ARBA00023002"/>
    </source>
</evidence>
<evidence type="ECO:0000256" key="8">
    <source>
        <dbReference type="SAM" id="MobiDB-lite"/>
    </source>
</evidence>
<evidence type="ECO:0000256" key="6">
    <source>
        <dbReference type="ARBA" id="ARBA00023004"/>
    </source>
</evidence>
<feature type="compositionally biased region" description="Basic and acidic residues" evidence="8">
    <location>
        <begin position="376"/>
        <end position="386"/>
    </location>
</feature>
<keyword evidence="9" id="KW-0472">Membrane</keyword>
<organism evidence="11 12">
    <name type="scientific">Bemisia tabaci</name>
    <name type="common">Sweetpotato whitefly</name>
    <name type="synonym">Aleurodes tabaci</name>
    <dbReference type="NCBI Taxonomy" id="7038"/>
    <lineage>
        <taxon>Eukaryota</taxon>
        <taxon>Metazoa</taxon>
        <taxon>Ecdysozoa</taxon>
        <taxon>Arthropoda</taxon>
        <taxon>Hexapoda</taxon>
        <taxon>Insecta</taxon>
        <taxon>Pterygota</taxon>
        <taxon>Neoptera</taxon>
        <taxon>Paraneoptera</taxon>
        <taxon>Hemiptera</taxon>
        <taxon>Sternorrhyncha</taxon>
        <taxon>Aleyrodoidea</taxon>
        <taxon>Aleyrodidae</taxon>
        <taxon>Aleyrodinae</taxon>
        <taxon>Bemisia</taxon>
    </lineage>
</organism>
<feature type="region of interest" description="Disordered" evidence="8">
    <location>
        <begin position="289"/>
        <end position="330"/>
    </location>
</feature>
<evidence type="ECO:0000313" key="11">
    <source>
        <dbReference type="EMBL" id="CAH0385207.1"/>
    </source>
</evidence>
<dbReference type="Proteomes" id="UP001152759">
    <property type="component" value="Chromosome 2"/>
</dbReference>
<evidence type="ECO:0000256" key="1">
    <source>
        <dbReference type="ARBA" id="ARBA00001970"/>
    </source>
</evidence>
<feature type="compositionally biased region" description="Basic and acidic residues" evidence="8">
    <location>
        <begin position="408"/>
        <end position="418"/>
    </location>
</feature>
<dbReference type="PANTHER" id="PTHR33577">
    <property type="entry name" value="STERIGMATOCYSTIN BIOSYNTHESIS PEROXIDASE STCC-RELATED"/>
    <property type="match status" value="1"/>
</dbReference>
<keyword evidence="4" id="KW-0479">Metal-binding</keyword>
<dbReference type="EMBL" id="OU963863">
    <property type="protein sequence ID" value="CAH0385207.1"/>
    <property type="molecule type" value="Genomic_DNA"/>
</dbReference>